<evidence type="ECO:0000256" key="2">
    <source>
        <dbReference type="ARBA" id="ARBA00022723"/>
    </source>
</evidence>
<dbReference type="SMART" id="SM00849">
    <property type="entry name" value="Lactamase_B"/>
    <property type="match status" value="1"/>
</dbReference>
<dbReference type="RefSeq" id="WP_068904429.1">
    <property type="nucleotide sequence ID" value="NZ_JBHUIF010000029.1"/>
</dbReference>
<evidence type="ECO:0000256" key="1">
    <source>
        <dbReference type="ARBA" id="ARBA00001947"/>
    </source>
</evidence>
<dbReference type="InterPro" id="IPR036866">
    <property type="entry name" value="RibonucZ/Hydroxyglut_hydro"/>
</dbReference>
<dbReference type="PANTHER" id="PTHR46233:SF3">
    <property type="entry name" value="HYDROXYACYLGLUTATHIONE HYDROLASE GLOC"/>
    <property type="match status" value="1"/>
</dbReference>
<dbReference type="InterPro" id="IPR051453">
    <property type="entry name" value="MBL_Glyoxalase_II"/>
</dbReference>
<dbReference type="EMBL" id="LYBM01000035">
    <property type="protein sequence ID" value="ODA31469.1"/>
    <property type="molecule type" value="Genomic_DNA"/>
</dbReference>
<keyword evidence="3" id="KW-0378">Hydrolase</keyword>
<protein>
    <recommendedName>
        <fullName evidence="5">Metallo-beta-lactamase domain-containing protein</fullName>
    </recommendedName>
</protein>
<dbReference type="STRING" id="1080227.A8L45_16935"/>
<dbReference type="InterPro" id="IPR001279">
    <property type="entry name" value="Metallo-B-lactamas"/>
</dbReference>
<evidence type="ECO:0000259" key="5">
    <source>
        <dbReference type="SMART" id="SM00849"/>
    </source>
</evidence>
<evidence type="ECO:0000313" key="6">
    <source>
        <dbReference type="EMBL" id="ODA31469.1"/>
    </source>
</evidence>
<keyword evidence="4" id="KW-0862">Zinc</keyword>
<dbReference type="AlphaFoldDB" id="A0A1C3EE23"/>
<accession>A0A1C3EE23</accession>
<dbReference type="PANTHER" id="PTHR46233">
    <property type="entry name" value="HYDROXYACYLGLUTATHIONE HYDROLASE GLOC"/>
    <property type="match status" value="1"/>
</dbReference>
<dbReference type="Gene3D" id="3.60.15.10">
    <property type="entry name" value="Ribonuclease Z/Hydroxyacylglutathione hydrolase-like"/>
    <property type="match status" value="1"/>
</dbReference>
<dbReference type="CDD" id="cd07737">
    <property type="entry name" value="YcbL-like_MBL-fold"/>
    <property type="match status" value="1"/>
</dbReference>
<feature type="domain" description="Metallo-beta-lactamase" evidence="5">
    <location>
        <begin position="14"/>
        <end position="194"/>
    </location>
</feature>
<comment type="caution">
    <text evidence="6">The sequence shown here is derived from an EMBL/GenBank/DDBJ whole genome shotgun (WGS) entry which is preliminary data.</text>
</comment>
<sequence length="217" mass="24063">MALKYEVVPVTAFQQNCSIIWCDQTNEGAVVDPGGDADKLLNRIEELGIDVKFILLTHGHLDHVGGTKTMTDALQVPIWGPSKQDDFWLQGLPTQSQMFGFPHTDSFSPDRWFEGGEEFMLGQSKLSVIHAPGHTPGHIVFISFDDQLAWVGDVLFYGSIGRTDFPQGDHATLVNSIREKLLPLGDDIHFIPGHGPESTFGNEREFNPYVADRMPTA</sequence>
<organism evidence="6 7">
    <name type="scientific">Veronia pacifica</name>
    <dbReference type="NCBI Taxonomy" id="1080227"/>
    <lineage>
        <taxon>Bacteria</taxon>
        <taxon>Pseudomonadati</taxon>
        <taxon>Pseudomonadota</taxon>
        <taxon>Gammaproteobacteria</taxon>
        <taxon>Vibrionales</taxon>
        <taxon>Vibrionaceae</taxon>
        <taxon>Veronia</taxon>
    </lineage>
</organism>
<evidence type="ECO:0000256" key="4">
    <source>
        <dbReference type="ARBA" id="ARBA00022833"/>
    </source>
</evidence>
<dbReference type="Proteomes" id="UP000094936">
    <property type="component" value="Unassembled WGS sequence"/>
</dbReference>
<evidence type="ECO:0000256" key="3">
    <source>
        <dbReference type="ARBA" id="ARBA00022801"/>
    </source>
</evidence>
<keyword evidence="7" id="KW-1185">Reference proteome</keyword>
<comment type="cofactor">
    <cofactor evidence="1">
        <name>Zn(2+)</name>
        <dbReference type="ChEBI" id="CHEBI:29105"/>
    </cofactor>
</comment>
<evidence type="ECO:0000313" key="7">
    <source>
        <dbReference type="Proteomes" id="UP000094936"/>
    </source>
</evidence>
<reference evidence="6 7" key="1">
    <citation type="submission" date="2016-05" db="EMBL/GenBank/DDBJ databases">
        <title>Genomic Taxonomy of the Vibrionaceae.</title>
        <authorList>
            <person name="Gomez-Gil B."/>
            <person name="Enciso-Ibarra J."/>
        </authorList>
    </citation>
    <scope>NUCLEOTIDE SEQUENCE [LARGE SCALE GENOMIC DNA]</scope>
    <source>
        <strain evidence="6 7">CAIM 1920</strain>
    </source>
</reference>
<dbReference type="Pfam" id="PF00753">
    <property type="entry name" value="Lactamase_B"/>
    <property type="match status" value="1"/>
</dbReference>
<proteinExistence type="predicted"/>
<gene>
    <name evidence="6" type="ORF">A8L45_16935</name>
</gene>
<dbReference type="GO" id="GO:0016787">
    <property type="term" value="F:hydrolase activity"/>
    <property type="evidence" value="ECO:0007669"/>
    <property type="project" value="UniProtKB-KW"/>
</dbReference>
<name>A0A1C3EE23_9GAMM</name>
<keyword evidence="2" id="KW-0479">Metal-binding</keyword>
<dbReference type="GO" id="GO:0046872">
    <property type="term" value="F:metal ion binding"/>
    <property type="evidence" value="ECO:0007669"/>
    <property type="project" value="UniProtKB-KW"/>
</dbReference>
<dbReference type="SUPFAM" id="SSF56281">
    <property type="entry name" value="Metallo-hydrolase/oxidoreductase"/>
    <property type="match status" value="1"/>
</dbReference>